<name>A2GNY3_TRIV3</name>
<dbReference type="Proteomes" id="UP000001542">
    <property type="component" value="Unassembled WGS sequence"/>
</dbReference>
<evidence type="ECO:0000313" key="3">
    <source>
        <dbReference type="Proteomes" id="UP000001542"/>
    </source>
</evidence>
<gene>
    <name evidence="2" type="ORF">TVAG_550280</name>
</gene>
<dbReference type="VEuPathDB" id="TrichDB:TVAG_550280"/>
<proteinExistence type="predicted"/>
<dbReference type="VEuPathDB" id="TrichDB:TVAGG3_0426830"/>
<keyword evidence="3" id="KW-1185">Reference proteome</keyword>
<dbReference type="KEGG" id="tva:4738757"/>
<organism evidence="2 3">
    <name type="scientific">Trichomonas vaginalis (strain ATCC PRA-98 / G3)</name>
    <dbReference type="NCBI Taxonomy" id="412133"/>
    <lineage>
        <taxon>Eukaryota</taxon>
        <taxon>Metamonada</taxon>
        <taxon>Parabasalia</taxon>
        <taxon>Trichomonadida</taxon>
        <taxon>Trichomonadidae</taxon>
        <taxon>Trichomonas</taxon>
    </lineage>
</organism>
<reference evidence="2" key="2">
    <citation type="journal article" date="2007" name="Science">
        <title>Draft genome sequence of the sexually transmitted pathogen Trichomonas vaginalis.</title>
        <authorList>
            <person name="Carlton J.M."/>
            <person name="Hirt R.P."/>
            <person name="Silva J.C."/>
            <person name="Delcher A.L."/>
            <person name="Schatz M."/>
            <person name="Zhao Q."/>
            <person name="Wortman J.R."/>
            <person name="Bidwell S.L."/>
            <person name="Alsmark U.C.M."/>
            <person name="Besteiro S."/>
            <person name="Sicheritz-Ponten T."/>
            <person name="Noel C.J."/>
            <person name="Dacks J.B."/>
            <person name="Foster P.G."/>
            <person name="Simillion C."/>
            <person name="Van de Peer Y."/>
            <person name="Miranda-Saavedra D."/>
            <person name="Barton G.J."/>
            <person name="Westrop G.D."/>
            <person name="Mueller S."/>
            <person name="Dessi D."/>
            <person name="Fiori P.L."/>
            <person name="Ren Q."/>
            <person name="Paulsen I."/>
            <person name="Zhang H."/>
            <person name="Bastida-Corcuera F.D."/>
            <person name="Simoes-Barbosa A."/>
            <person name="Brown M.T."/>
            <person name="Hayes R.D."/>
            <person name="Mukherjee M."/>
            <person name="Okumura C.Y."/>
            <person name="Schneider R."/>
            <person name="Smith A.J."/>
            <person name="Vanacova S."/>
            <person name="Villalvazo M."/>
            <person name="Haas B.J."/>
            <person name="Pertea M."/>
            <person name="Feldblyum T.V."/>
            <person name="Utterback T.R."/>
            <person name="Shu C.L."/>
            <person name="Osoegawa K."/>
            <person name="de Jong P.J."/>
            <person name="Hrdy I."/>
            <person name="Horvathova L."/>
            <person name="Zubacova Z."/>
            <person name="Dolezal P."/>
            <person name="Malik S.B."/>
            <person name="Logsdon J.M. Jr."/>
            <person name="Henze K."/>
            <person name="Gupta A."/>
            <person name="Wang C.C."/>
            <person name="Dunne R.L."/>
            <person name="Upcroft J.A."/>
            <person name="Upcroft P."/>
            <person name="White O."/>
            <person name="Salzberg S.L."/>
            <person name="Tang P."/>
            <person name="Chiu C.-H."/>
            <person name="Lee Y.-S."/>
            <person name="Embley T.M."/>
            <person name="Coombs G.H."/>
            <person name="Mottram J.C."/>
            <person name="Tachezy J."/>
            <person name="Fraser-Liggett C.M."/>
            <person name="Johnson P.J."/>
        </authorList>
    </citation>
    <scope>NUCLEOTIDE SEQUENCE [LARGE SCALE GENOMIC DNA]</scope>
    <source>
        <strain evidence="2">G3</strain>
    </source>
</reference>
<evidence type="ECO:0000313" key="2">
    <source>
        <dbReference type="EMBL" id="EAX81134.1"/>
    </source>
</evidence>
<feature type="domain" description="Glycosyltransferase 61 catalytic" evidence="1">
    <location>
        <begin position="146"/>
        <end position="320"/>
    </location>
</feature>
<dbReference type="EMBL" id="DS117927">
    <property type="protein sequence ID" value="EAX81134.1"/>
    <property type="molecule type" value="Genomic_DNA"/>
</dbReference>
<evidence type="ECO:0000259" key="1">
    <source>
        <dbReference type="Pfam" id="PF04577"/>
    </source>
</evidence>
<accession>A2GNY3</accession>
<dbReference type="AlphaFoldDB" id="A2GNY3"/>
<sequence length="443" mass="51012">MLCFAISVNFSEFFNVIGIITILHPVQKFQIKEEFTISKEIKAFECKNIAEMKELNFISPYADNKLVMLIGKGRIYDVLFCFSAAAREFTTYYHFQHVLVTSQGIFTDDSFLIFPWAKKTYSKSRITNSHREIDHLILGSIHFGPWGHFISDSPMAGLLYLPKDIVKKSKLAIMGNQGYVRRNLDELGFQDVPLHHLSWSFELVHNLYVLSPQDRPNGQVHFNCELRDHIFKLYNLSDIIPNYGVITNRPYGRARHVTNIQELIVVVKNHFMNIRWEFHDDSQLGSIKSCVQVLAGAKYFITPPGSSGFKAMMMKEKTGIYFIGSNFEDWANIGFCQSLGIWAVYNKNMNLGHIGSPAAIDIESNFKYIKLLIETVDKQKWPSYANDIPDSEFMIDLSVIKKILEIDNRVSILHNCNVTEFYEKVKSDPSHNKFCGDNIYYSD</sequence>
<dbReference type="Pfam" id="PF04577">
    <property type="entry name" value="Glyco_transf_61"/>
    <property type="match status" value="1"/>
</dbReference>
<reference evidence="2" key="1">
    <citation type="submission" date="2006-10" db="EMBL/GenBank/DDBJ databases">
        <authorList>
            <person name="Amadeo P."/>
            <person name="Zhao Q."/>
            <person name="Wortman J."/>
            <person name="Fraser-Liggett C."/>
            <person name="Carlton J."/>
        </authorList>
    </citation>
    <scope>NUCLEOTIDE SEQUENCE</scope>
    <source>
        <strain evidence="2">G3</strain>
    </source>
</reference>
<dbReference type="GO" id="GO:0016757">
    <property type="term" value="F:glycosyltransferase activity"/>
    <property type="evidence" value="ECO:0000318"/>
    <property type="project" value="GO_Central"/>
</dbReference>
<dbReference type="InParanoid" id="A2GNY3"/>
<dbReference type="InterPro" id="IPR049625">
    <property type="entry name" value="Glyco_transf_61_cat"/>
</dbReference>
<protein>
    <recommendedName>
        <fullName evidence="1">Glycosyltransferase 61 catalytic domain-containing protein</fullName>
    </recommendedName>
</protein>